<reference evidence="1 2" key="1">
    <citation type="submission" date="2014-04" db="EMBL/GenBank/DDBJ databases">
        <authorList>
            <consortium name="International Citrus Genome Consortium"/>
            <person name="Gmitter F."/>
            <person name="Chen C."/>
            <person name="Farmerie W."/>
            <person name="Harkins T."/>
            <person name="Desany B."/>
            <person name="Mohiuddin M."/>
            <person name="Kodira C."/>
            <person name="Borodovsky M."/>
            <person name="Lomsadze A."/>
            <person name="Burns P."/>
            <person name="Jenkins J."/>
            <person name="Prochnik S."/>
            <person name="Shu S."/>
            <person name="Chapman J."/>
            <person name="Pitluck S."/>
            <person name="Schmutz J."/>
            <person name="Rokhsar D."/>
        </authorList>
    </citation>
    <scope>NUCLEOTIDE SEQUENCE</scope>
</reference>
<dbReference type="AlphaFoldDB" id="A0A067ENP3"/>
<sequence length="75" mass="8194">MNVRKGSFAHSSSIIHKTLALSKSNSDLFNSGFNTTITSKPTAFLGNLSSIWYSGAIAFKPQQLWNGNSTCQRKV</sequence>
<name>A0A067ENP3_CITSI</name>
<protein>
    <submittedName>
        <fullName evidence="1">Uncharacterized protein</fullName>
    </submittedName>
</protein>
<proteinExistence type="predicted"/>
<evidence type="ECO:0000313" key="2">
    <source>
        <dbReference type="Proteomes" id="UP000027120"/>
    </source>
</evidence>
<gene>
    <name evidence="1" type="ORF">CISIN_1g035023mg</name>
</gene>
<accession>A0A067ENP3</accession>
<keyword evidence="2" id="KW-1185">Reference proteome</keyword>
<dbReference type="Proteomes" id="UP000027120">
    <property type="component" value="Unassembled WGS sequence"/>
</dbReference>
<organism evidence="1 2">
    <name type="scientific">Citrus sinensis</name>
    <name type="common">Sweet orange</name>
    <name type="synonym">Citrus aurantium var. sinensis</name>
    <dbReference type="NCBI Taxonomy" id="2711"/>
    <lineage>
        <taxon>Eukaryota</taxon>
        <taxon>Viridiplantae</taxon>
        <taxon>Streptophyta</taxon>
        <taxon>Embryophyta</taxon>
        <taxon>Tracheophyta</taxon>
        <taxon>Spermatophyta</taxon>
        <taxon>Magnoliopsida</taxon>
        <taxon>eudicotyledons</taxon>
        <taxon>Gunneridae</taxon>
        <taxon>Pentapetalae</taxon>
        <taxon>rosids</taxon>
        <taxon>malvids</taxon>
        <taxon>Sapindales</taxon>
        <taxon>Rutaceae</taxon>
        <taxon>Aurantioideae</taxon>
        <taxon>Citrus</taxon>
    </lineage>
</organism>
<evidence type="ECO:0000313" key="1">
    <source>
        <dbReference type="EMBL" id="KDO52827.1"/>
    </source>
</evidence>
<dbReference type="EMBL" id="KK785027">
    <property type="protein sequence ID" value="KDO52827.1"/>
    <property type="molecule type" value="Genomic_DNA"/>
</dbReference>